<evidence type="ECO:0000313" key="3">
    <source>
        <dbReference type="EMBL" id="KAF5338725.1"/>
    </source>
</evidence>
<feature type="coiled-coil region" evidence="1">
    <location>
        <begin position="35"/>
        <end position="62"/>
    </location>
</feature>
<dbReference type="SUPFAM" id="SSF52047">
    <property type="entry name" value="RNI-like"/>
    <property type="match status" value="1"/>
</dbReference>
<comment type="caution">
    <text evidence="3">The sequence shown here is derived from an EMBL/GenBank/DDBJ whole genome shotgun (WGS) entry which is preliminary data.</text>
</comment>
<organism evidence="3 4">
    <name type="scientific">Ephemerocybe angulata</name>
    <dbReference type="NCBI Taxonomy" id="980116"/>
    <lineage>
        <taxon>Eukaryota</taxon>
        <taxon>Fungi</taxon>
        <taxon>Dikarya</taxon>
        <taxon>Basidiomycota</taxon>
        <taxon>Agaricomycotina</taxon>
        <taxon>Agaricomycetes</taxon>
        <taxon>Agaricomycetidae</taxon>
        <taxon>Agaricales</taxon>
        <taxon>Agaricineae</taxon>
        <taxon>Psathyrellaceae</taxon>
        <taxon>Ephemerocybe</taxon>
    </lineage>
</organism>
<evidence type="ECO:0008006" key="5">
    <source>
        <dbReference type="Google" id="ProtNLM"/>
    </source>
</evidence>
<evidence type="ECO:0000256" key="2">
    <source>
        <dbReference type="SAM" id="MobiDB-lite"/>
    </source>
</evidence>
<keyword evidence="4" id="KW-1185">Reference proteome</keyword>
<sequence>MDLQTLEQCVRKNLALEANEQVVAQEKEIKYKDELLSWRRKIEATEILLNALKQKAVVAEHNRNMWSSILAPIRRLPADVLIEIFTLACLGDVFHLFPDSDANTPVSTSHSLIHVCKYWRDIALDIPRIWNHFVVVHPAVFDKRRFRWEDLSGVYGKNLTHIDLYLLEGMLFNRDPSLDRSIFKYAHQYTSLRLEAPATPLWTPSTGILQREYDMPLLEELVFRCRKDEPHVVTYLHKDLNFKAPRLKRLSVYYYPTLESSEIRFPWNQLTHLFLGSMDCDLDGEHAYDHFFPFLKKLDNITYLGLSGVNMGRAYSRATIPKSMVVLSKLRHLEIQDFDLLLLQEVLYGNPGIRRRDFLGHISAPALTTFDLFLSNNRSEILERAFQHVASFLGRAPLLARIRVVGSTPPTNWACLGDPDYPILAFSGSSQQFEDIAEGSDATFTRHAAVREQPLKRWPLGVYTEDHFIDRFLERGDPLFQRAEAERGVDASGHRDTGSESERKAKLEKRYEGEDTRNMMRKVFKLLGQKHGVADGERKAYFAL</sequence>
<name>A0A8H5FIS6_9AGAR</name>
<keyword evidence="1" id="KW-0175">Coiled coil</keyword>
<dbReference type="AlphaFoldDB" id="A0A8H5FIS6"/>
<accession>A0A8H5FIS6</accession>
<protein>
    <recommendedName>
        <fullName evidence="5">F-box domain-containing protein</fullName>
    </recommendedName>
</protein>
<dbReference type="OrthoDB" id="2825482at2759"/>
<evidence type="ECO:0000313" key="4">
    <source>
        <dbReference type="Proteomes" id="UP000541558"/>
    </source>
</evidence>
<gene>
    <name evidence="3" type="ORF">D9611_013379</name>
</gene>
<dbReference type="Proteomes" id="UP000541558">
    <property type="component" value="Unassembled WGS sequence"/>
</dbReference>
<reference evidence="3 4" key="1">
    <citation type="journal article" date="2020" name="ISME J.">
        <title>Uncovering the hidden diversity of litter-decomposition mechanisms in mushroom-forming fungi.</title>
        <authorList>
            <person name="Floudas D."/>
            <person name="Bentzer J."/>
            <person name="Ahren D."/>
            <person name="Johansson T."/>
            <person name="Persson P."/>
            <person name="Tunlid A."/>
        </authorList>
    </citation>
    <scope>NUCLEOTIDE SEQUENCE [LARGE SCALE GENOMIC DNA]</scope>
    <source>
        <strain evidence="3 4">CBS 175.51</strain>
    </source>
</reference>
<feature type="region of interest" description="Disordered" evidence="2">
    <location>
        <begin position="485"/>
        <end position="512"/>
    </location>
</feature>
<dbReference type="EMBL" id="JAACJK010000011">
    <property type="protein sequence ID" value="KAF5338725.1"/>
    <property type="molecule type" value="Genomic_DNA"/>
</dbReference>
<proteinExistence type="predicted"/>
<evidence type="ECO:0000256" key="1">
    <source>
        <dbReference type="SAM" id="Coils"/>
    </source>
</evidence>